<evidence type="ECO:0008006" key="3">
    <source>
        <dbReference type="Google" id="ProtNLM"/>
    </source>
</evidence>
<evidence type="ECO:0000313" key="1">
    <source>
        <dbReference type="EMBL" id="KJK74270.1"/>
    </source>
</evidence>
<organism evidence="1 2">
    <name type="scientific">Metarhizium anisopliae BRIP 53293</name>
    <dbReference type="NCBI Taxonomy" id="1291518"/>
    <lineage>
        <taxon>Eukaryota</taxon>
        <taxon>Fungi</taxon>
        <taxon>Dikarya</taxon>
        <taxon>Ascomycota</taxon>
        <taxon>Pezizomycotina</taxon>
        <taxon>Sordariomycetes</taxon>
        <taxon>Hypocreomycetidae</taxon>
        <taxon>Hypocreales</taxon>
        <taxon>Clavicipitaceae</taxon>
        <taxon>Metarhizium</taxon>
    </lineage>
</organism>
<proteinExistence type="predicted"/>
<dbReference type="Gene3D" id="3.40.390.10">
    <property type="entry name" value="Collagenase (Catalytic Domain)"/>
    <property type="match status" value="1"/>
</dbReference>
<evidence type="ECO:0000313" key="2">
    <source>
        <dbReference type="Proteomes" id="UP000054544"/>
    </source>
</evidence>
<dbReference type="Proteomes" id="UP000054544">
    <property type="component" value="Unassembled WGS sequence"/>
</dbReference>
<keyword evidence="2" id="KW-1185">Reference proteome</keyword>
<dbReference type="GO" id="GO:0008237">
    <property type="term" value="F:metallopeptidase activity"/>
    <property type="evidence" value="ECO:0007669"/>
    <property type="project" value="InterPro"/>
</dbReference>
<protein>
    <recommendedName>
        <fullName evidence="3">Peptidase M43 pregnancy-associated plasma-A domain-containing protein</fullName>
    </recommendedName>
</protein>
<accession>A0A0D9NNS9</accession>
<dbReference type="InterPro" id="IPR024079">
    <property type="entry name" value="MetalloPept_cat_dom_sf"/>
</dbReference>
<gene>
    <name evidence="1" type="ORF">H634G_10416</name>
</gene>
<reference evidence="2" key="1">
    <citation type="journal article" date="2014" name="BMC Genomics">
        <title>The genome sequence of the biocontrol fungus Metarhizium anisopliae and comparative genomics of Metarhizium species.</title>
        <authorList>
            <person name="Pattemore J.A."/>
            <person name="Hane J.K."/>
            <person name="Williams A.H."/>
            <person name="Wilson B.A."/>
            <person name="Stodart B.J."/>
            <person name="Ash G.J."/>
        </authorList>
    </citation>
    <scope>NUCLEOTIDE SEQUENCE [LARGE SCALE GENOMIC DNA]</scope>
    <source>
        <strain evidence="2">BRIP 53293</strain>
    </source>
</reference>
<name>A0A0D9NNS9_METAN</name>
<dbReference type="EMBL" id="KE384761">
    <property type="protein sequence ID" value="KJK74270.1"/>
    <property type="molecule type" value="Genomic_DNA"/>
</dbReference>
<dbReference type="AlphaFoldDB" id="A0A0D9NNS9"/>
<sequence length="79" mass="9208">MGITAVNEVGHWFNLFHTHFTHPEECQHNWRKVTGLSNKCCGERCDYNYMSLGADECLREFTPTQIAEMRTFAIEKRGL</sequence>